<dbReference type="RefSeq" id="WP_069212006.1">
    <property type="nucleotide sequence ID" value="NZ_CP023054.1"/>
</dbReference>
<evidence type="ECO:0000313" key="1">
    <source>
        <dbReference type="EMBL" id="AZS24081.1"/>
    </source>
</evidence>
<gene>
    <name evidence="1" type="ORF">DYL72_02760</name>
</gene>
<accession>A0A289GD92</accession>
<evidence type="ECO:0000313" key="2">
    <source>
        <dbReference type="Proteomes" id="UP000256923"/>
    </source>
</evidence>
<reference evidence="1 2" key="1">
    <citation type="submission" date="2018-12" db="EMBL/GenBank/DDBJ databases">
        <title>Characterization and Draft Genome of Vibrio anguillarum J360 Marine Pathogen Isolated from an Outbreak in Lumpfish (Cyclopterus lumpus).</title>
        <authorList>
            <person name="Vasquez J.I."/>
            <person name="Cao T."/>
            <person name="Chakraborty S."/>
            <person name="Gnanagobal H."/>
            <person name="Wescot J."/>
            <person name="Boyce D."/>
            <person name="Santander J."/>
        </authorList>
    </citation>
    <scope>NUCLEOTIDE SEQUENCE [LARGE SCALE GENOMIC DNA]</scope>
    <source>
        <strain evidence="1 2">J360</strain>
    </source>
</reference>
<dbReference type="AlphaFoldDB" id="A0A289GD92"/>
<name>A0A289GD92_VIBAN</name>
<sequence length="118" mass="13635">MKKALIQNALANNTDKIACFKFLDCFDCPYHAVIAEVQDVWSLLSFRDAISEALSRPSVNSIPSQHLKKVTNSVEHILLVIQERFPMVYKKAYEQYLESPHPLWSDDDDLKIFMGIYK</sequence>
<organism evidence="1 2">
    <name type="scientific">Vibrio anguillarum</name>
    <name type="common">Listonella anguillarum</name>
    <dbReference type="NCBI Taxonomy" id="55601"/>
    <lineage>
        <taxon>Bacteria</taxon>
        <taxon>Pseudomonadati</taxon>
        <taxon>Pseudomonadota</taxon>
        <taxon>Gammaproteobacteria</taxon>
        <taxon>Vibrionales</taxon>
        <taxon>Vibrionaceae</taxon>
        <taxon>Vibrio</taxon>
    </lineage>
</organism>
<proteinExistence type="predicted"/>
<dbReference type="Proteomes" id="UP000256923">
    <property type="component" value="Chromosome 1"/>
</dbReference>
<protein>
    <submittedName>
        <fullName evidence="1">Uncharacterized protein</fullName>
    </submittedName>
</protein>
<dbReference type="EMBL" id="CP034672">
    <property type="protein sequence ID" value="AZS24081.1"/>
    <property type="molecule type" value="Genomic_DNA"/>
</dbReference>